<gene>
    <name evidence="3" type="ORF">J1C48_00870</name>
</gene>
<dbReference type="Gene3D" id="3.30.360.10">
    <property type="entry name" value="Dihydrodipicolinate Reductase, domain 2"/>
    <property type="match status" value="1"/>
</dbReference>
<dbReference type="Proteomes" id="UP000664122">
    <property type="component" value="Unassembled WGS sequence"/>
</dbReference>
<reference evidence="3" key="1">
    <citation type="submission" date="2021-03" db="EMBL/GenBank/DDBJ databases">
        <title>Whole genome sequence of Jiella sp. CQZ9-1.</title>
        <authorList>
            <person name="Tuo L."/>
        </authorList>
    </citation>
    <scope>NUCLEOTIDE SEQUENCE</scope>
    <source>
        <strain evidence="3">CQZ9-1</strain>
    </source>
</reference>
<proteinExistence type="predicted"/>
<sequence length="397" mass="44206">MKVGIVGLGSRMAHMAHCFKAQKPDFEFIAFADPAPAGRRHLEDILGLTLAGYAALEDMLRNERLDMLMIGSPNHLHIAHLRTALQTDIPHLFVEKPVVISEDETFELLKLMRDHDGQRRLMIGLVLRYSPLYIMLKNAQAKGQLGDIVSIEAAEHINGYHGSFFMRDWRRYAKFSGGFMLEKCCHDLDLYQGVVGRRAKYVASFGGRKSFVPQNRPEVRPNYEAIALEKDPSVARRIDPFNPRWGGGADDFGSDGDIIDYQTALIEYEGGASLAFHTNMNVPDEYRRFAVMGTKGMAEGDFIRNTFKLTDAFTSRTISDNAQVGQGRANHSGADDKIAADIAAYLDHGFPLKVSVLDGLEAGLTALKIDEARLSRAVVDMTAVWQQFDSYSLTTQA</sequence>
<name>A0A939JU67_9HYPH</name>
<evidence type="ECO:0000313" key="3">
    <source>
        <dbReference type="EMBL" id="MBO0661114.1"/>
    </source>
</evidence>
<dbReference type="GO" id="GO:0000166">
    <property type="term" value="F:nucleotide binding"/>
    <property type="evidence" value="ECO:0007669"/>
    <property type="project" value="InterPro"/>
</dbReference>
<dbReference type="InterPro" id="IPR036291">
    <property type="entry name" value="NAD(P)-bd_dom_sf"/>
</dbReference>
<dbReference type="Gene3D" id="3.40.50.720">
    <property type="entry name" value="NAD(P)-binding Rossmann-like Domain"/>
    <property type="match status" value="1"/>
</dbReference>
<comment type="caution">
    <text evidence="3">The sequence shown here is derived from an EMBL/GenBank/DDBJ whole genome shotgun (WGS) entry which is preliminary data.</text>
</comment>
<dbReference type="PANTHER" id="PTHR43377">
    <property type="entry name" value="BILIVERDIN REDUCTASE A"/>
    <property type="match status" value="1"/>
</dbReference>
<feature type="domain" description="Gfo/Idh/MocA-like oxidoreductase N-terminal" evidence="1">
    <location>
        <begin position="1"/>
        <end position="116"/>
    </location>
</feature>
<dbReference type="InterPro" id="IPR051450">
    <property type="entry name" value="Gfo/Idh/MocA_Oxidoreductases"/>
</dbReference>
<dbReference type="RefSeq" id="WP_207255753.1">
    <property type="nucleotide sequence ID" value="NZ_JAFMPP010000001.1"/>
</dbReference>
<accession>A0A939JU67</accession>
<dbReference type="Pfam" id="PF01408">
    <property type="entry name" value="GFO_IDH_MocA"/>
    <property type="match status" value="1"/>
</dbReference>
<evidence type="ECO:0000259" key="2">
    <source>
        <dbReference type="Pfam" id="PF02894"/>
    </source>
</evidence>
<evidence type="ECO:0000313" key="4">
    <source>
        <dbReference type="Proteomes" id="UP000664122"/>
    </source>
</evidence>
<dbReference type="SUPFAM" id="SSF51735">
    <property type="entry name" value="NAD(P)-binding Rossmann-fold domains"/>
    <property type="match status" value="1"/>
</dbReference>
<protein>
    <submittedName>
        <fullName evidence="3">Gfo/Idh/MocA family oxidoreductase</fullName>
    </submittedName>
</protein>
<dbReference type="EMBL" id="JAFMPP010000001">
    <property type="protein sequence ID" value="MBO0661114.1"/>
    <property type="molecule type" value="Genomic_DNA"/>
</dbReference>
<dbReference type="Pfam" id="PF02894">
    <property type="entry name" value="GFO_IDH_MocA_C"/>
    <property type="match status" value="1"/>
</dbReference>
<dbReference type="InterPro" id="IPR000683">
    <property type="entry name" value="Gfo/Idh/MocA-like_OxRdtase_N"/>
</dbReference>
<feature type="domain" description="Gfo/Idh/MocA-like oxidoreductase C-terminal" evidence="2">
    <location>
        <begin position="142"/>
        <end position="299"/>
    </location>
</feature>
<dbReference type="PANTHER" id="PTHR43377:SF2">
    <property type="entry name" value="BINDING ROSSMANN FOLD OXIDOREDUCTASE, PUTATIVE (AFU_ORTHOLOGUE AFUA_4G00560)-RELATED"/>
    <property type="match status" value="1"/>
</dbReference>
<evidence type="ECO:0000259" key="1">
    <source>
        <dbReference type="Pfam" id="PF01408"/>
    </source>
</evidence>
<dbReference type="SUPFAM" id="SSF55347">
    <property type="entry name" value="Glyceraldehyde-3-phosphate dehydrogenase-like, C-terminal domain"/>
    <property type="match status" value="1"/>
</dbReference>
<dbReference type="AlphaFoldDB" id="A0A939JU67"/>
<dbReference type="InterPro" id="IPR004104">
    <property type="entry name" value="Gfo/Idh/MocA-like_OxRdtase_C"/>
</dbReference>
<keyword evidence="4" id="KW-1185">Reference proteome</keyword>
<organism evidence="3 4">
    <name type="scientific">Jiella flava</name>
    <dbReference type="NCBI Taxonomy" id="2816857"/>
    <lineage>
        <taxon>Bacteria</taxon>
        <taxon>Pseudomonadati</taxon>
        <taxon>Pseudomonadota</taxon>
        <taxon>Alphaproteobacteria</taxon>
        <taxon>Hyphomicrobiales</taxon>
        <taxon>Aurantimonadaceae</taxon>
        <taxon>Jiella</taxon>
    </lineage>
</organism>